<evidence type="ECO:0000259" key="8">
    <source>
        <dbReference type="Pfam" id="PF04542"/>
    </source>
</evidence>
<dbReference type="InterPro" id="IPR007627">
    <property type="entry name" value="RNA_pol_sigma70_r2"/>
</dbReference>
<dbReference type="NCBIfam" id="TIGR02937">
    <property type="entry name" value="sigma70-ECF"/>
    <property type="match status" value="1"/>
</dbReference>
<dbReference type="InterPro" id="IPR039425">
    <property type="entry name" value="RNA_pol_sigma-70-like"/>
</dbReference>
<dbReference type="AlphaFoldDB" id="A0A1M5DM82"/>
<dbReference type="InterPro" id="IPR036388">
    <property type="entry name" value="WH-like_DNA-bd_sf"/>
</dbReference>
<reference evidence="11" key="1">
    <citation type="submission" date="2016-11" db="EMBL/GenBank/DDBJ databases">
        <authorList>
            <person name="Varghese N."/>
            <person name="Submissions S."/>
        </authorList>
    </citation>
    <scope>NUCLEOTIDE SEQUENCE [LARGE SCALE GENOMIC DNA]</scope>
    <source>
        <strain evidence="11">DSM 11792</strain>
    </source>
</reference>
<dbReference type="Gene3D" id="1.10.10.10">
    <property type="entry name" value="Winged helix-like DNA-binding domain superfamily/Winged helix DNA-binding domain"/>
    <property type="match status" value="1"/>
</dbReference>
<dbReference type="InterPro" id="IPR013324">
    <property type="entry name" value="RNA_pol_sigma_r3/r4-like"/>
</dbReference>
<dbReference type="Pfam" id="PF04542">
    <property type="entry name" value="Sigma70_r2"/>
    <property type="match status" value="1"/>
</dbReference>
<evidence type="ECO:0000256" key="7">
    <source>
        <dbReference type="SAM" id="MobiDB-lite"/>
    </source>
</evidence>
<dbReference type="InterPro" id="IPR013325">
    <property type="entry name" value="RNA_pol_sigma_r2"/>
</dbReference>
<dbReference type="InterPro" id="IPR014284">
    <property type="entry name" value="RNA_pol_sigma-70_dom"/>
</dbReference>
<protein>
    <recommendedName>
        <fullName evidence="6">RNA polymerase sigma factor</fullName>
    </recommendedName>
</protein>
<dbReference type="CDD" id="cd06171">
    <property type="entry name" value="Sigma70_r4"/>
    <property type="match status" value="1"/>
</dbReference>
<dbReference type="GO" id="GO:0016987">
    <property type="term" value="F:sigma factor activity"/>
    <property type="evidence" value="ECO:0007669"/>
    <property type="project" value="UniProtKB-KW"/>
</dbReference>
<sequence length="218" mass="24545">MDAVKHLIQRSQEHDLVAFEQLVQLYQQRVYSLSYQLTGNHADAQDLAQEVFIRAYRSLSSFRFEADFGTWLHRITVNLWLNTKRRRGNVTLISLDEPIHTSDGEVTREVAAAAGDPEEELEEKEFRSLVGRALKELPGEQRAVLILREVEGYSYDEIARMLDLSLGTVKSRLNRARDALKKRVSTLAEEAGMALPGGKSKHGRAVVLKEGAGASRAR</sequence>
<evidence type="ECO:0000256" key="1">
    <source>
        <dbReference type="ARBA" id="ARBA00010641"/>
    </source>
</evidence>
<keyword evidence="2 6" id="KW-0805">Transcription regulation</keyword>
<evidence type="ECO:0000256" key="5">
    <source>
        <dbReference type="ARBA" id="ARBA00023163"/>
    </source>
</evidence>
<feature type="region of interest" description="Disordered" evidence="7">
    <location>
        <begin position="193"/>
        <end position="218"/>
    </location>
</feature>
<evidence type="ECO:0000256" key="3">
    <source>
        <dbReference type="ARBA" id="ARBA00023082"/>
    </source>
</evidence>
<dbReference type="Gene3D" id="1.10.1740.10">
    <property type="match status" value="1"/>
</dbReference>
<evidence type="ECO:0000256" key="2">
    <source>
        <dbReference type="ARBA" id="ARBA00023015"/>
    </source>
</evidence>
<dbReference type="GO" id="GO:0006950">
    <property type="term" value="P:response to stress"/>
    <property type="evidence" value="ECO:0007669"/>
    <property type="project" value="UniProtKB-ARBA"/>
</dbReference>
<keyword evidence="3 6" id="KW-0731">Sigma factor</keyword>
<dbReference type="SUPFAM" id="SSF88659">
    <property type="entry name" value="Sigma3 and sigma4 domains of RNA polymerase sigma factors"/>
    <property type="match status" value="1"/>
</dbReference>
<gene>
    <name evidence="10" type="ORF">SAMN02745218_02861</name>
</gene>
<dbReference type="GO" id="GO:0003677">
    <property type="term" value="F:DNA binding"/>
    <property type="evidence" value="ECO:0007669"/>
    <property type="project" value="UniProtKB-KW"/>
</dbReference>
<dbReference type="SUPFAM" id="SSF88946">
    <property type="entry name" value="Sigma2 domain of RNA polymerase sigma factors"/>
    <property type="match status" value="1"/>
</dbReference>
<dbReference type="RefSeq" id="WP_073167487.1">
    <property type="nucleotide sequence ID" value="NZ_FQUW01000052.1"/>
</dbReference>
<organism evidence="10 11">
    <name type="scientific">Desulfofundulus australicus DSM 11792</name>
    <dbReference type="NCBI Taxonomy" id="1121425"/>
    <lineage>
        <taxon>Bacteria</taxon>
        <taxon>Bacillati</taxon>
        <taxon>Bacillota</taxon>
        <taxon>Clostridia</taxon>
        <taxon>Eubacteriales</taxon>
        <taxon>Peptococcaceae</taxon>
        <taxon>Desulfofundulus</taxon>
    </lineage>
</organism>
<dbReference type="PROSITE" id="PS01063">
    <property type="entry name" value="SIGMA70_ECF"/>
    <property type="match status" value="1"/>
</dbReference>
<evidence type="ECO:0000256" key="4">
    <source>
        <dbReference type="ARBA" id="ARBA00023125"/>
    </source>
</evidence>
<dbReference type="GO" id="GO:0006352">
    <property type="term" value="P:DNA-templated transcription initiation"/>
    <property type="evidence" value="ECO:0007669"/>
    <property type="project" value="InterPro"/>
</dbReference>
<evidence type="ECO:0000313" key="11">
    <source>
        <dbReference type="Proteomes" id="UP000184196"/>
    </source>
</evidence>
<comment type="similarity">
    <text evidence="1 6">Belongs to the sigma-70 factor family. ECF subfamily.</text>
</comment>
<keyword evidence="4 6" id="KW-0238">DNA-binding</keyword>
<evidence type="ECO:0000256" key="6">
    <source>
        <dbReference type="RuleBase" id="RU000716"/>
    </source>
</evidence>
<dbReference type="Pfam" id="PF08281">
    <property type="entry name" value="Sigma70_r4_2"/>
    <property type="match status" value="1"/>
</dbReference>
<name>A0A1M5DM82_9FIRM</name>
<dbReference type="Proteomes" id="UP000184196">
    <property type="component" value="Unassembled WGS sequence"/>
</dbReference>
<dbReference type="OrthoDB" id="9784984at2"/>
<dbReference type="PANTHER" id="PTHR43133:SF8">
    <property type="entry name" value="RNA POLYMERASE SIGMA FACTOR HI_1459-RELATED"/>
    <property type="match status" value="1"/>
</dbReference>
<evidence type="ECO:0000313" key="10">
    <source>
        <dbReference type="EMBL" id="SHF68016.1"/>
    </source>
</evidence>
<dbReference type="InterPro" id="IPR013249">
    <property type="entry name" value="RNA_pol_sigma70_r4_t2"/>
</dbReference>
<dbReference type="EMBL" id="FQUW01000052">
    <property type="protein sequence ID" value="SHF68016.1"/>
    <property type="molecule type" value="Genomic_DNA"/>
</dbReference>
<accession>A0A1M5DM82</accession>
<keyword evidence="11" id="KW-1185">Reference proteome</keyword>
<dbReference type="PANTHER" id="PTHR43133">
    <property type="entry name" value="RNA POLYMERASE ECF-TYPE SIGMA FACTO"/>
    <property type="match status" value="1"/>
</dbReference>
<feature type="domain" description="RNA polymerase sigma-70 region 2" evidence="8">
    <location>
        <begin position="22"/>
        <end position="88"/>
    </location>
</feature>
<evidence type="ECO:0000259" key="9">
    <source>
        <dbReference type="Pfam" id="PF08281"/>
    </source>
</evidence>
<feature type="domain" description="RNA polymerase sigma factor 70 region 4 type 2" evidence="9">
    <location>
        <begin position="130"/>
        <end position="180"/>
    </location>
</feature>
<keyword evidence="5 6" id="KW-0804">Transcription</keyword>
<dbReference type="InterPro" id="IPR000838">
    <property type="entry name" value="RNA_pol_sigma70_ECF_CS"/>
</dbReference>
<proteinExistence type="inferred from homology"/>